<feature type="region of interest" description="Disordered" evidence="1">
    <location>
        <begin position="500"/>
        <end position="526"/>
    </location>
</feature>
<dbReference type="AlphaFoldDB" id="A0AA36DU74"/>
<feature type="compositionally biased region" description="Low complexity" evidence="1">
    <location>
        <begin position="445"/>
        <end position="459"/>
    </location>
</feature>
<feature type="compositionally biased region" description="Basic and acidic residues" evidence="1">
    <location>
        <begin position="515"/>
        <end position="526"/>
    </location>
</feature>
<feature type="region of interest" description="Disordered" evidence="1">
    <location>
        <begin position="444"/>
        <end position="472"/>
    </location>
</feature>
<feature type="compositionally biased region" description="Polar residues" evidence="1">
    <location>
        <begin position="500"/>
        <end position="511"/>
    </location>
</feature>
<dbReference type="InterPro" id="IPR032675">
    <property type="entry name" value="LRR_dom_sf"/>
</dbReference>
<dbReference type="Proteomes" id="UP001176961">
    <property type="component" value="Unassembled WGS sequence"/>
</dbReference>
<dbReference type="SUPFAM" id="SSF52047">
    <property type="entry name" value="RNI-like"/>
    <property type="match status" value="1"/>
</dbReference>
<feature type="compositionally biased region" description="Low complexity" evidence="1">
    <location>
        <begin position="704"/>
        <end position="724"/>
    </location>
</feature>
<comment type="caution">
    <text evidence="2">The sequence shown here is derived from an EMBL/GenBank/DDBJ whole genome shotgun (WGS) entry which is preliminary data.</text>
</comment>
<gene>
    <name evidence="2" type="ORF">CYNAS_LOCUS5832</name>
</gene>
<dbReference type="Gene3D" id="3.80.10.10">
    <property type="entry name" value="Ribonuclease Inhibitor"/>
    <property type="match status" value="1"/>
</dbReference>
<name>A0AA36DU74_CYLNA</name>
<feature type="region of interest" description="Disordered" evidence="1">
    <location>
        <begin position="663"/>
        <end position="724"/>
    </location>
</feature>
<proteinExistence type="predicted"/>
<feature type="compositionally biased region" description="Low complexity" evidence="1">
    <location>
        <begin position="678"/>
        <end position="696"/>
    </location>
</feature>
<evidence type="ECO:0000256" key="1">
    <source>
        <dbReference type="SAM" id="MobiDB-lite"/>
    </source>
</evidence>
<keyword evidence="3" id="KW-1185">Reference proteome</keyword>
<protein>
    <submittedName>
        <fullName evidence="2">Uncharacterized protein</fullName>
    </submittedName>
</protein>
<reference evidence="2" key="1">
    <citation type="submission" date="2023-07" db="EMBL/GenBank/DDBJ databases">
        <authorList>
            <consortium name="CYATHOMIX"/>
        </authorList>
    </citation>
    <scope>NUCLEOTIDE SEQUENCE</scope>
    <source>
        <strain evidence="2">N/A</strain>
    </source>
</reference>
<evidence type="ECO:0000313" key="2">
    <source>
        <dbReference type="EMBL" id="CAJ0593849.1"/>
    </source>
</evidence>
<organism evidence="2 3">
    <name type="scientific">Cylicocyclus nassatus</name>
    <name type="common">Nematode worm</name>
    <dbReference type="NCBI Taxonomy" id="53992"/>
    <lineage>
        <taxon>Eukaryota</taxon>
        <taxon>Metazoa</taxon>
        <taxon>Ecdysozoa</taxon>
        <taxon>Nematoda</taxon>
        <taxon>Chromadorea</taxon>
        <taxon>Rhabditida</taxon>
        <taxon>Rhabditina</taxon>
        <taxon>Rhabditomorpha</taxon>
        <taxon>Strongyloidea</taxon>
        <taxon>Strongylidae</taxon>
        <taxon>Cylicocyclus</taxon>
    </lineage>
</organism>
<feature type="region of interest" description="Disordered" evidence="1">
    <location>
        <begin position="578"/>
        <end position="637"/>
    </location>
</feature>
<evidence type="ECO:0000313" key="3">
    <source>
        <dbReference type="Proteomes" id="UP001176961"/>
    </source>
</evidence>
<dbReference type="EMBL" id="CATQJL010000112">
    <property type="protein sequence ID" value="CAJ0593849.1"/>
    <property type="molecule type" value="Genomic_DNA"/>
</dbReference>
<sequence>MSIDALRLVSEYLTPTARVNLARVNASTGKALSRWEDVHSVLFDDTKVIFAGEVFRHQIDTGMDLGFLRTMNDVFRLCPHSRRIWIHTRLRSEQVQVLQEHADVIEILNISSENFDTRYPLTWDKVKFKRLRSLNILQRMDQPLNLRQLIDKSACQALLPFTLRHVCLTGIVLSAPVMDALMTLTNLRHLELMGCVIDTQLAAKYIDRLAEMSNLDELSVPPSMFSFSVKDETNQPPNMRKLHLSKISIYMDCFEENTFFDALETIMPKKLESLTLYGNFYQLKRSKKYAQWRKFDILFGSMTPQVRTPWWLKDDSILMSHLVRCQPYKISDDFRPVRTTATSWRFDQSTLENEETRVERQPTINRFLRFVRPENAPLAIAPAPRVLPEPPPPPVRRERIRRRPSVPTVVEEPNTALPVLISLPPPGAVAAPLTVMVPAGPAPGHGPSAPVAPHHTSPAAAPPPHGELHPAQRTVVPGRSGAHSTPTRVPLVQASNLPSRNVSLSTASSASPVMRTREERAEDRGRETLQMAPSGPVIAPAQAVPRHSVQFEEVPASTPSAPVQPQPIVEHPDEAAALHTRPQPPEPEMNRAQVGQEQEQHAQRIAAGNAAVERRQPEQARNAGEEARERERQADDDNVNLMLQGMLQALVEEIVFDAINEERMDHPTDPPPVVSSDATAPNRTNATNTSTTTRTPATPPPTEAQPRQMLNQANNQANQAPPRR</sequence>
<accession>A0AA36DU74</accession>
<feature type="compositionally biased region" description="Basic and acidic residues" evidence="1">
    <location>
        <begin position="612"/>
        <end position="635"/>
    </location>
</feature>